<keyword evidence="2" id="KW-0808">Transferase</keyword>
<keyword evidence="4" id="KW-0479">Metal-binding</keyword>
<keyword evidence="3" id="KW-0819">tRNA processing</keyword>
<dbReference type="EMBL" id="MFJD01000004">
    <property type="protein sequence ID" value="OGG04121.1"/>
    <property type="molecule type" value="Genomic_DNA"/>
</dbReference>
<dbReference type="AlphaFoldDB" id="A0A1F5YV77"/>
<name>A0A1F5YV77_9BACT</name>
<dbReference type="Pfam" id="PF00814">
    <property type="entry name" value="TsaD"/>
    <property type="match status" value="1"/>
</dbReference>
<dbReference type="Proteomes" id="UP000178448">
    <property type="component" value="Unassembled WGS sequence"/>
</dbReference>
<evidence type="ECO:0000256" key="5">
    <source>
        <dbReference type="ARBA" id="ARBA00023315"/>
    </source>
</evidence>
<comment type="caution">
    <text evidence="8">The sequence shown here is derived from an EMBL/GenBank/DDBJ whole genome shotgun (WGS) entry which is preliminary data.</text>
</comment>
<dbReference type="GO" id="GO:0046872">
    <property type="term" value="F:metal ion binding"/>
    <property type="evidence" value="ECO:0007669"/>
    <property type="project" value="UniProtKB-KW"/>
</dbReference>
<comment type="catalytic activity">
    <reaction evidence="6">
        <text>L-threonylcarbamoyladenylate + adenosine(37) in tRNA = N(6)-L-threonylcarbamoyladenosine(37) in tRNA + AMP + H(+)</text>
        <dbReference type="Rhea" id="RHEA:37059"/>
        <dbReference type="Rhea" id="RHEA-COMP:10162"/>
        <dbReference type="Rhea" id="RHEA-COMP:10163"/>
        <dbReference type="ChEBI" id="CHEBI:15378"/>
        <dbReference type="ChEBI" id="CHEBI:73682"/>
        <dbReference type="ChEBI" id="CHEBI:74411"/>
        <dbReference type="ChEBI" id="CHEBI:74418"/>
        <dbReference type="ChEBI" id="CHEBI:456215"/>
        <dbReference type="EC" id="2.3.1.234"/>
    </reaction>
</comment>
<protein>
    <recommendedName>
        <fullName evidence="1">N(6)-L-threonylcarbamoyladenine synthase</fullName>
        <ecNumber evidence="1">2.3.1.234</ecNumber>
    </recommendedName>
</protein>
<dbReference type="PANTHER" id="PTHR11735">
    <property type="entry name" value="TRNA N6-ADENOSINE THREONYLCARBAMOYLTRANSFERASE"/>
    <property type="match status" value="1"/>
</dbReference>
<gene>
    <name evidence="8" type="ORF">A2Z33_03080</name>
</gene>
<dbReference type="Gene3D" id="3.30.420.40">
    <property type="match status" value="1"/>
</dbReference>
<dbReference type="PANTHER" id="PTHR11735:SF6">
    <property type="entry name" value="TRNA N6-ADENOSINE THREONYLCARBAMOYLTRANSFERASE, MITOCHONDRIAL"/>
    <property type="match status" value="1"/>
</dbReference>
<proteinExistence type="predicted"/>
<feature type="domain" description="Gcp-like" evidence="7">
    <location>
        <begin position="14"/>
        <end position="199"/>
    </location>
</feature>
<evidence type="ECO:0000259" key="7">
    <source>
        <dbReference type="Pfam" id="PF00814"/>
    </source>
</evidence>
<keyword evidence="5" id="KW-0012">Acyltransferase</keyword>
<dbReference type="EC" id="2.3.1.234" evidence="1"/>
<evidence type="ECO:0000256" key="4">
    <source>
        <dbReference type="ARBA" id="ARBA00022723"/>
    </source>
</evidence>
<evidence type="ECO:0000256" key="2">
    <source>
        <dbReference type="ARBA" id="ARBA00022679"/>
    </source>
</evidence>
<evidence type="ECO:0000256" key="1">
    <source>
        <dbReference type="ARBA" id="ARBA00012156"/>
    </source>
</evidence>
<evidence type="ECO:0000313" key="8">
    <source>
        <dbReference type="EMBL" id="OGG04121.1"/>
    </source>
</evidence>
<dbReference type="GO" id="GO:0008033">
    <property type="term" value="P:tRNA processing"/>
    <property type="evidence" value="ECO:0007669"/>
    <property type="project" value="UniProtKB-KW"/>
</dbReference>
<organism evidence="8 9">
    <name type="scientific">Candidatus Gottesmanbacteria bacterium RBG_16_52_11</name>
    <dbReference type="NCBI Taxonomy" id="1798374"/>
    <lineage>
        <taxon>Bacteria</taxon>
        <taxon>Candidatus Gottesmaniibacteriota</taxon>
    </lineage>
</organism>
<dbReference type="SUPFAM" id="SSF53067">
    <property type="entry name" value="Actin-like ATPase domain"/>
    <property type="match status" value="1"/>
</dbReference>
<dbReference type="GO" id="GO:0061711">
    <property type="term" value="F:tRNA N(6)-L-threonylcarbamoyladenine synthase activity"/>
    <property type="evidence" value="ECO:0007669"/>
    <property type="project" value="UniProtKB-EC"/>
</dbReference>
<evidence type="ECO:0000313" key="9">
    <source>
        <dbReference type="Proteomes" id="UP000178448"/>
    </source>
</evidence>
<evidence type="ECO:0000256" key="3">
    <source>
        <dbReference type="ARBA" id="ARBA00022694"/>
    </source>
</evidence>
<sequence>MYANFIRDNAVADPEVIFPAVSLVTSGGHTELYLMKNPQTLTWLGGTLDDAAGEAFDKTARLLGFGGGGGGAIQAAAQRTGTRNIPKRAVLPRPLLRDDSLNFSFSGLKTAVMKNWGKTRHTEKNAEALAYEIQEAITDVLCTKTIRAALRYGAGSILVSGGVAANSRLRDKFTKACRGHFRLHVPPVRYCTDNAVTIAACAYFRNHPQPWKSVVARPDLSVEIAD</sequence>
<dbReference type="InterPro" id="IPR017861">
    <property type="entry name" value="KAE1/TsaD"/>
</dbReference>
<accession>A0A1F5YV77</accession>
<dbReference type="STRING" id="1798374.A2Z33_03080"/>
<reference evidence="8 9" key="1">
    <citation type="journal article" date="2016" name="Nat. Commun.">
        <title>Thousands of microbial genomes shed light on interconnected biogeochemical processes in an aquifer system.</title>
        <authorList>
            <person name="Anantharaman K."/>
            <person name="Brown C.T."/>
            <person name="Hug L.A."/>
            <person name="Sharon I."/>
            <person name="Castelle C.J."/>
            <person name="Probst A.J."/>
            <person name="Thomas B.C."/>
            <person name="Singh A."/>
            <person name="Wilkins M.J."/>
            <person name="Karaoz U."/>
            <person name="Brodie E.L."/>
            <person name="Williams K.H."/>
            <person name="Hubbard S.S."/>
            <person name="Banfield J.F."/>
        </authorList>
    </citation>
    <scope>NUCLEOTIDE SEQUENCE [LARGE SCALE GENOMIC DNA]</scope>
</reference>
<dbReference type="InterPro" id="IPR043129">
    <property type="entry name" value="ATPase_NBD"/>
</dbReference>
<evidence type="ECO:0000256" key="6">
    <source>
        <dbReference type="ARBA" id="ARBA00048117"/>
    </source>
</evidence>
<dbReference type="InterPro" id="IPR000905">
    <property type="entry name" value="Gcp-like_dom"/>
</dbReference>
<dbReference type="PRINTS" id="PR00789">
    <property type="entry name" value="OSIALOPTASE"/>
</dbReference>